<dbReference type="Gene3D" id="3.10.20.340">
    <property type="entry name" value="ArgJ beta chain, C-terminal domain"/>
    <property type="match status" value="1"/>
</dbReference>
<dbReference type="Pfam" id="PF01960">
    <property type="entry name" value="ArgJ"/>
    <property type="match status" value="1"/>
</dbReference>
<keyword evidence="9" id="KW-0511">Multifunctional enzyme</keyword>
<keyword evidence="7 9" id="KW-0012">Acyltransferase</keyword>
<dbReference type="InterPro" id="IPR002813">
    <property type="entry name" value="Arg_biosynth_ArgJ"/>
</dbReference>
<comment type="subunit">
    <text evidence="2 9">Heterotetramer of two alpha and two beta chains.</text>
</comment>
<evidence type="ECO:0000256" key="3">
    <source>
        <dbReference type="ARBA" id="ARBA00022571"/>
    </source>
</evidence>
<dbReference type="EC" id="2.3.1.35" evidence="9"/>
<sequence length="396" mass="42676">MTQEQQQWHLARGYRFAGVVSGLRNEPDRRDVAVIISDTPASAVGMFTKNQICAAPVRVCRQRLPSTRTRAIVICSGNANACTGAQGLADAQRMTALVAQELGCEAEQVLVASTGVIGRLLPMPLLEAAIPQAVRSAVASPEAFRHAAQAILTTDTGIKVATRQGPSFTLTGFAKGAAMIGPNMATMLAFLLTDAHLSLDDLQQTLHTAVEHSFHCISVEGHTSTNDTVLLLANGTGPRLEGAELALYQETVTSVCLELARKIARDAEGAEHFITIEVEGCRNDSEARRIAKTIADSPLVKTAIFGHDPNWGRIVSAAGYAGVEFAEENLSLWLGDMLLYRAGTPCPFDVLTASAYLKQNRDIHIRLKFDLGPGKCTFYTCDLTTEYVRLNADYTT</sequence>
<dbReference type="InterPro" id="IPR042195">
    <property type="entry name" value="ArgJ_beta_C"/>
</dbReference>
<feature type="site" description="Cleavage; by autolysis" evidence="9">
    <location>
        <begin position="185"/>
        <end position="186"/>
    </location>
</feature>
<keyword evidence="11" id="KW-1185">Reference proteome</keyword>
<dbReference type="GO" id="GO:0005737">
    <property type="term" value="C:cytoplasm"/>
    <property type="evidence" value="ECO:0007669"/>
    <property type="project" value="UniProtKB-SubCell"/>
</dbReference>
<feature type="binding site" evidence="9">
    <location>
        <position position="391"/>
    </location>
    <ligand>
        <name>substrate</name>
    </ligand>
</feature>
<evidence type="ECO:0000256" key="9">
    <source>
        <dbReference type="HAMAP-Rule" id="MF_01106"/>
    </source>
</evidence>
<dbReference type="GO" id="GO:0004042">
    <property type="term" value="F:L-glutamate N-acetyltransferase activity"/>
    <property type="evidence" value="ECO:0007669"/>
    <property type="project" value="UniProtKB-UniRule"/>
</dbReference>
<dbReference type="FunFam" id="3.10.20.340:FF:000001">
    <property type="entry name" value="Arginine biosynthesis bifunctional protein ArgJ, chloroplastic"/>
    <property type="match status" value="1"/>
</dbReference>
<feature type="chain" id="PRO_5031668219" description="Arginine biosynthesis bifunctional protein ArgJ beta chain" evidence="9">
    <location>
        <begin position="186"/>
        <end position="396"/>
    </location>
</feature>
<comment type="catalytic activity">
    <reaction evidence="9">
        <text>L-glutamate + acetyl-CoA = N-acetyl-L-glutamate + CoA + H(+)</text>
        <dbReference type="Rhea" id="RHEA:24292"/>
        <dbReference type="ChEBI" id="CHEBI:15378"/>
        <dbReference type="ChEBI" id="CHEBI:29985"/>
        <dbReference type="ChEBI" id="CHEBI:44337"/>
        <dbReference type="ChEBI" id="CHEBI:57287"/>
        <dbReference type="ChEBI" id="CHEBI:57288"/>
        <dbReference type="EC" id="2.3.1.1"/>
    </reaction>
</comment>
<protein>
    <recommendedName>
        <fullName evidence="9">Arginine biosynthesis bifunctional protein ArgJ</fullName>
    </recommendedName>
    <domain>
        <recommendedName>
            <fullName evidence="9">Glutamate N-acetyltransferase</fullName>
            <ecNumber evidence="9">2.3.1.35</ecNumber>
        </recommendedName>
        <alternativeName>
            <fullName evidence="9">Ornithine acetyltransferase</fullName>
            <shortName evidence="9">OATase</shortName>
        </alternativeName>
        <alternativeName>
            <fullName evidence="9">Ornithine transacetylase</fullName>
        </alternativeName>
    </domain>
    <domain>
        <recommendedName>
            <fullName evidence="9">Amino-acid acetyltransferase</fullName>
            <ecNumber evidence="9">2.3.1.1</ecNumber>
        </recommendedName>
        <alternativeName>
            <fullName evidence="9">N-acetylglutamate synthase</fullName>
            <shortName evidence="9">AGSase</shortName>
        </alternativeName>
    </domain>
    <component>
        <recommendedName>
            <fullName evidence="9">Arginine biosynthesis bifunctional protein ArgJ alpha chain</fullName>
        </recommendedName>
    </component>
    <component>
        <recommendedName>
            <fullName evidence="9">Arginine biosynthesis bifunctional protein ArgJ beta chain</fullName>
        </recommendedName>
    </component>
</protein>
<feature type="site" description="Involved in the stabilization of negative charge on the oxyanion by the formation of the oxyanion hole" evidence="9">
    <location>
        <position position="115"/>
    </location>
</feature>
<comment type="pathway">
    <text evidence="9">Amino-acid biosynthesis; L-arginine biosynthesis; L-ornithine and N-acetyl-L-glutamate from L-glutamate and N(2)-acetyl-L-ornithine (cyclic): step 1/1.</text>
</comment>
<feature type="binding site" evidence="9">
    <location>
        <position position="268"/>
    </location>
    <ligand>
        <name>substrate</name>
    </ligand>
</feature>
<dbReference type="GO" id="GO:0006526">
    <property type="term" value="P:L-arginine biosynthetic process"/>
    <property type="evidence" value="ECO:0007669"/>
    <property type="project" value="UniProtKB-UniRule"/>
</dbReference>
<evidence type="ECO:0000256" key="5">
    <source>
        <dbReference type="ARBA" id="ARBA00022679"/>
    </source>
</evidence>
<dbReference type="NCBIfam" id="NF003802">
    <property type="entry name" value="PRK05388.1"/>
    <property type="match status" value="1"/>
</dbReference>
<dbReference type="SUPFAM" id="SSF56266">
    <property type="entry name" value="DmpA/ArgJ-like"/>
    <property type="match status" value="1"/>
</dbReference>
<comment type="pathway">
    <text evidence="9">Amino-acid biosynthesis; L-arginine biosynthesis; N(2)-acetyl-L-ornithine from L-glutamate: step 1/4.</text>
</comment>
<accession>A0A7V8VE17</accession>
<dbReference type="PANTHER" id="PTHR23100:SF0">
    <property type="entry name" value="ARGININE BIOSYNTHESIS BIFUNCTIONAL PROTEIN ARGJ, MITOCHONDRIAL"/>
    <property type="match status" value="1"/>
</dbReference>
<comment type="catalytic activity">
    <reaction evidence="8 9">
        <text>N(2)-acetyl-L-ornithine + L-glutamate = N-acetyl-L-glutamate + L-ornithine</text>
        <dbReference type="Rhea" id="RHEA:15349"/>
        <dbReference type="ChEBI" id="CHEBI:29985"/>
        <dbReference type="ChEBI" id="CHEBI:44337"/>
        <dbReference type="ChEBI" id="CHEBI:46911"/>
        <dbReference type="ChEBI" id="CHEBI:57805"/>
        <dbReference type="EC" id="2.3.1.35"/>
    </reaction>
</comment>
<feature type="binding site" evidence="9">
    <location>
        <position position="153"/>
    </location>
    <ligand>
        <name>substrate</name>
    </ligand>
</feature>
<dbReference type="EC" id="2.3.1.1" evidence="9"/>
<evidence type="ECO:0000313" key="10">
    <source>
        <dbReference type="EMBL" id="MBA2226319.1"/>
    </source>
</evidence>
<comment type="similarity">
    <text evidence="1 9">Belongs to the ArgJ family.</text>
</comment>
<dbReference type="GO" id="GO:0004358">
    <property type="term" value="F:L-glutamate N-acetyltransferase activity, acting on acetyl-L-ornithine as donor"/>
    <property type="evidence" value="ECO:0007669"/>
    <property type="project" value="UniProtKB-UniRule"/>
</dbReference>
<dbReference type="FunFam" id="3.60.70.12:FF:000001">
    <property type="entry name" value="Arginine biosynthesis bifunctional protein ArgJ, chloroplastic"/>
    <property type="match status" value="1"/>
</dbReference>
<dbReference type="InterPro" id="IPR016117">
    <property type="entry name" value="ArgJ-like_dom_sf"/>
</dbReference>
<feature type="site" description="Involved in the stabilization of negative charge on the oxyanion by the formation of the oxyanion hole" evidence="9">
    <location>
        <position position="114"/>
    </location>
</feature>
<comment type="caution">
    <text evidence="10">The sequence shown here is derived from an EMBL/GenBank/DDBJ whole genome shotgun (WGS) entry which is preliminary data.</text>
</comment>
<dbReference type="UniPathway" id="UPA00068">
    <property type="reaction ID" value="UER00106"/>
</dbReference>
<dbReference type="AlphaFoldDB" id="A0A7V8VE17"/>
<dbReference type="Gene3D" id="3.60.70.12">
    <property type="entry name" value="L-amino peptidase D-ALA esterase/amidase"/>
    <property type="match status" value="1"/>
</dbReference>
<evidence type="ECO:0000256" key="6">
    <source>
        <dbReference type="ARBA" id="ARBA00022813"/>
    </source>
</evidence>
<proteinExistence type="inferred from homology"/>
<evidence type="ECO:0000256" key="2">
    <source>
        <dbReference type="ARBA" id="ARBA00011475"/>
    </source>
</evidence>
<evidence type="ECO:0000256" key="1">
    <source>
        <dbReference type="ARBA" id="ARBA00006774"/>
    </source>
</evidence>
<feature type="binding site" evidence="9">
    <location>
        <position position="186"/>
    </location>
    <ligand>
        <name>substrate</name>
    </ligand>
</feature>
<evidence type="ECO:0000256" key="4">
    <source>
        <dbReference type="ARBA" id="ARBA00022605"/>
    </source>
</evidence>
<feature type="chain" id="PRO_5031668220" description="Arginine biosynthesis bifunctional protein ArgJ alpha chain" evidence="9">
    <location>
        <begin position="1"/>
        <end position="185"/>
    </location>
</feature>
<dbReference type="EMBL" id="JACEFB010000005">
    <property type="protein sequence ID" value="MBA2226319.1"/>
    <property type="molecule type" value="Genomic_DNA"/>
</dbReference>
<dbReference type="GO" id="GO:0006592">
    <property type="term" value="P:ornithine biosynthetic process"/>
    <property type="evidence" value="ECO:0007669"/>
    <property type="project" value="TreeGrafter"/>
</dbReference>
<name>A0A7V8VE17_9BACT</name>
<dbReference type="NCBIfam" id="TIGR00120">
    <property type="entry name" value="ArgJ"/>
    <property type="match status" value="1"/>
</dbReference>
<evidence type="ECO:0000256" key="8">
    <source>
        <dbReference type="ARBA" id="ARBA00049439"/>
    </source>
</evidence>
<feature type="binding site" evidence="9">
    <location>
        <position position="175"/>
    </location>
    <ligand>
        <name>substrate</name>
    </ligand>
</feature>
<feature type="active site" description="Nucleophile" evidence="9">
    <location>
        <position position="186"/>
    </location>
</feature>
<dbReference type="HAMAP" id="MF_01106">
    <property type="entry name" value="ArgJ"/>
    <property type="match status" value="1"/>
</dbReference>
<keyword evidence="4 9" id="KW-0028">Amino-acid biosynthesis</keyword>
<organism evidence="10 11">
    <name type="scientific">Thermogemmata fonticola</name>
    <dbReference type="NCBI Taxonomy" id="2755323"/>
    <lineage>
        <taxon>Bacteria</taxon>
        <taxon>Pseudomonadati</taxon>
        <taxon>Planctomycetota</taxon>
        <taxon>Planctomycetia</taxon>
        <taxon>Gemmatales</taxon>
        <taxon>Gemmataceae</taxon>
        <taxon>Thermogemmata</taxon>
    </lineage>
</organism>
<dbReference type="CDD" id="cd02152">
    <property type="entry name" value="OAT"/>
    <property type="match status" value="1"/>
</dbReference>
<keyword evidence="5 9" id="KW-0808">Transferase</keyword>
<evidence type="ECO:0000313" key="11">
    <source>
        <dbReference type="Proteomes" id="UP000542342"/>
    </source>
</evidence>
<evidence type="ECO:0000256" key="7">
    <source>
        <dbReference type="ARBA" id="ARBA00023315"/>
    </source>
</evidence>
<dbReference type="Proteomes" id="UP000542342">
    <property type="component" value="Unassembled WGS sequence"/>
</dbReference>
<gene>
    <name evidence="9 10" type="primary">argJ</name>
    <name evidence="10" type="ORF">H0921_09125</name>
</gene>
<reference evidence="10 11" key="1">
    <citation type="submission" date="2020-07" db="EMBL/GenBank/DDBJ databases">
        <title>Thermogemmata thermophila gen. nov., sp. nov., a novel moderate thermophilic planctomycete from a Kamchatka hot spring.</title>
        <authorList>
            <person name="Elcheninov A.G."/>
            <person name="Podosokorskaya O.A."/>
            <person name="Kovaleva O.L."/>
            <person name="Novikov A."/>
            <person name="Bonch-Osmolovskaya E.A."/>
            <person name="Toshchakov S.V."/>
            <person name="Kublanov I.V."/>
        </authorList>
    </citation>
    <scope>NUCLEOTIDE SEQUENCE [LARGE SCALE GENOMIC DNA]</scope>
    <source>
        <strain evidence="10 11">2918</strain>
    </source>
</reference>
<keyword evidence="6 9" id="KW-0068">Autocatalytic cleavage</keyword>
<dbReference type="PANTHER" id="PTHR23100">
    <property type="entry name" value="ARGININE BIOSYNTHESIS BIFUNCTIONAL PROTEIN ARGJ"/>
    <property type="match status" value="1"/>
</dbReference>
<keyword evidence="9" id="KW-0963">Cytoplasm</keyword>
<keyword evidence="3 9" id="KW-0055">Arginine biosynthesis</keyword>
<comment type="subcellular location">
    <subcellularLocation>
        <location evidence="9">Cytoplasm</location>
    </subcellularLocation>
</comment>
<feature type="binding site" evidence="9">
    <location>
        <position position="396"/>
    </location>
    <ligand>
        <name>substrate</name>
    </ligand>
</feature>
<comment type="function">
    <text evidence="9">Catalyzes two activities which are involved in the cyclic version of arginine biosynthesis: the synthesis of N-acetylglutamate from glutamate and acetyl-CoA as the acetyl donor, and of ornithine by transacetylation between N(2)-acetylornithine and glutamate.</text>
</comment>